<dbReference type="Gene3D" id="1.10.3790.10">
    <property type="entry name" value="NinB"/>
    <property type="match status" value="1"/>
</dbReference>
<accession>A0A3M3XE44</accession>
<gene>
    <name evidence="1" type="ORF">NCTC10038_01684</name>
</gene>
<dbReference type="AlphaFoldDB" id="A0A3M3XE44"/>
<organism evidence="1 2">
    <name type="scientific">Pseudomonas fluorescens</name>
    <dbReference type="NCBI Taxonomy" id="294"/>
    <lineage>
        <taxon>Bacteria</taxon>
        <taxon>Pseudomonadati</taxon>
        <taxon>Pseudomonadota</taxon>
        <taxon>Gammaproteobacteria</taxon>
        <taxon>Pseudomonadales</taxon>
        <taxon>Pseudomonadaceae</taxon>
        <taxon>Pseudomonas</taxon>
    </lineage>
</organism>
<name>A0A3M3XE44_PSEFL</name>
<sequence>MTCGSWGCAVDKISVNSATKLSEAITALTAMYRQSKFVVVSMRPGKDRTLDQNALWWALYQRIAQMTHIGDVEDARKYCKLHFGVPIMRNADADFRNGWNRMFLHLDYETKIELMGPCSIFGPDGFPVTRLFNRAQGIAYTDQIVAEFSAKGVVFTDLLGEVAA</sequence>
<protein>
    <submittedName>
        <fullName evidence="1">Uncharacterized protein</fullName>
    </submittedName>
</protein>
<dbReference type="InterPro" id="IPR036619">
    <property type="entry name" value="NinB_sf"/>
</dbReference>
<dbReference type="Proteomes" id="UP000248640">
    <property type="component" value="Chromosome 1"/>
</dbReference>
<dbReference type="EMBL" id="LS483372">
    <property type="protein sequence ID" value="SQF90287.1"/>
    <property type="molecule type" value="Genomic_DNA"/>
</dbReference>
<evidence type="ECO:0000313" key="2">
    <source>
        <dbReference type="Proteomes" id="UP000248640"/>
    </source>
</evidence>
<evidence type="ECO:0000313" key="1">
    <source>
        <dbReference type="EMBL" id="SQF90287.1"/>
    </source>
</evidence>
<proteinExistence type="predicted"/>
<reference evidence="1 2" key="1">
    <citation type="submission" date="2018-06" db="EMBL/GenBank/DDBJ databases">
        <authorList>
            <consortium name="Pathogen Informatics"/>
            <person name="Doyle S."/>
        </authorList>
    </citation>
    <scope>NUCLEOTIDE SEQUENCE [LARGE SCALE GENOMIC DNA]</scope>
    <source>
        <strain evidence="1 2">NCTC10038</strain>
    </source>
</reference>